<accession>A0AAP1REX3</accession>
<sequence length="281" mass="32216">MKKHISIIVLFCSIYTSNSQSICGKVVYKETSNISLFYQTILTTMFNEEASYAKYITGKEAKPYLKDIDESALNNINEDVVITLVETPNKDDEYVYATKKETFFSDTSWAKTLTIKENAFGWRWKLLGETKKIGKFTCQNASIRFRGRTFIAWFTTEIASSFGPWKFKGLPGLILEVYDSKKLWQIIAVKVDVSTKKKCKIPFDIKNLKNAMTINQYIVEDERLIIEDIKKYDSKRGQGSSSSFIPECMGCSVEGKNLEIFGRKRILKIAKARAKKNKSKL</sequence>
<dbReference type="AlphaFoldDB" id="A0AAP1REX3"/>
<organism evidence="1 2">
    <name type="scientific">Tenacibaculum finnmarkense genomovar finnmarkense</name>
    <dbReference type="NCBI Taxonomy" id="1458503"/>
    <lineage>
        <taxon>Bacteria</taxon>
        <taxon>Pseudomonadati</taxon>
        <taxon>Bacteroidota</taxon>
        <taxon>Flavobacteriia</taxon>
        <taxon>Flavobacteriales</taxon>
        <taxon>Flavobacteriaceae</taxon>
        <taxon>Tenacibaculum</taxon>
        <taxon>Tenacibaculum finnmarkense</taxon>
    </lineage>
</organism>
<protein>
    <submittedName>
        <fullName evidence="1">GLPGLI family protein</fullName>
    </submittedName>
</protein>
<name>A0AAP1REX3_9FLAO</name>
<proteinExistence type="predicted"/>
<gene>
    <name evidence="1" type="ORF">F7645_04020</name>
</gene>
<comment type="caution">
    <text evidence="1">The sequence shown here is derived from an EMBL/GenBank/DDBJ whole genome shotgun (WGS) entry which is preliminary data.</text>
</comment>
<evidence type="ECO:0000313" key="2">
    <source>
        <dbReference type="Proteomes" id="UP000806077"/>
    </source>
</evidence>
<evidence type="ECO:0000313" key="1">
    <source>
        <dbReference type="EMBL" id="MBE7694593.1"/>
    </source>
</evidence>
<dbReference type="Proteomes" id="UP000806077">
    <property type="component" value="Unassembled WGS sequence"/>
</dbReference>
<keyword evidence="2" id="KW-1185">Reference proteome</keyword>
<dbReference type="EMBL" id="WXXV01000003">
    <property type="protein sequence ID" value="MBE7694593.1"/>
    <property type="molecule type" value="Genomic_DNA"/>
</dbReference>
<dbReference type="Pfam" id="PF09697">
    <property type="entry name" value="Porph_ging"/>
    <property type="match status" value="1"/>
</dbReference>
<dbReference type="NCBIfam" id="TIGR01200">
    <property type="entry name" value="GLPGLI"/>
    <property type="match status" value="1"/>
</dbReference>
<dbReference type="RefSeq" id="WP_101915947.1">
    <property type="nucleotide sequence ID" value="NZ_JAFMUB010000001.1"/>
</dbReference>
<dbReference type="InterPro" id="IPR005901">
    <property type="entry name" value="GLPGLI"/>
</dbReference>
<reference evidence="1 2" key="1">
    <citation type="journal article" date="2020" name="Int. J. Syst. Evol. Microbiol.">
        <title>Tenacibaculum piscium sp. nov., isolated from skin ulcers of sea-farmed fish, and description of Tenacibaculum finnmarkense sp. nov. with subdivision into genomovars finnmarkense and ulcerans.</title>
        <authorList>
            <person name="Olsen A.B."/>
            <person name="Spilsberg B."/>
            <person name="Nilsen H.K."/>
            <person name="Lagesen K."/>
            <person name="Gulla S."/>
            <person name="Avendano-Herrera R."/>
            <person name="Irgang R."/>
            <person name="Duchaud E."/>
            <person name="Colquhoun D.J."/>
        </authorList>
    </citation>
    <scope>NUCLEOTIDE SEQUENCE [LARGE SCALE GENOMIC DNA]</scope>
    <source>
        <strain evidence="1 2">TNO037</strain>
    </source>
</reference>